<dbReference type="PANTHER" id="PTHR22916">
    <property type="entry name" value="GLYCOSYLTRANSFERASE"/>
    <property type="match status" value="1"/>
</dbReference>
<name>A0A085ZDS7_9FLAO</name>
<accession>A0A085ZDS7</accession>
<dbReference type="eggNOG" id="COG0463">
    <property type="taxonomic scope" value="Bacteria"/>
</dbReference>
<dbReference type="OrthoDB" id="9810303at2"/>
<dbReference type="Pfam" id="PF00535">
    <property type="entry name" value="Glycos_transf_2"/>
    <property type="match status" value="1"/>
</dbReference>
<dbReference type="Proteomes" id="UP000028703">
    <property type="component" value="Unassembled WGS sequence"/>
</dbReference>
<keyword evidence="3" id="KW-1185">Reference proteome</keyword>
<sequence>MKSITIFTPTYNREKELSKLYESLIRQTYRDFEWLVVDDGSTDNTSVFIGKCIDEGKITIKYHKINNGGKHRAINKGLDLAEGELFFIVDSDDYLPDDSLEIIDRHYKTIRENDSFIGVVGYRASPKGHIIGNKQFPSFITDSNLIERREKFGVIADMAKVIVTKKFREFYFPEIDGEKFVAESIVWNRMALKYKFRYFNEAIYITEYMEGGLSYNSIRNRRKNPKYATLLYKELANNSKSPLKLKMKSIINYWRFAFCKDENVFKLMKELGKFPLSFIGLPIGFGLYVRDSFSNDINIKKLNNER</sequence>
<dbReference type="PANTHER" id="PTHR22916:SF3">
    <property type="entry name" value="UDP-GLCNAC:BETAGAL BETA-1,3-N-ACETYLGLUCOSAMINYLTRANSFERASE-LIKE PROTEIN 1"/>
    <property type="match status" value="1"/>
</dbReference>
<dbReference type="InterPro" id="IPR029044">
    <property type="entry name" value="Nucleotide-diphossugar_trans"/>
</dbReference>
<dbReference type="SUPFAM" id="SSF53448">
    <property type="entry name" value="Nucleotide-diphospho-sugar transferases"/>
    <property type="match status" value="1"/>
</dbReference>
<feature type="domain" description="Glycosyltransferase 2-like" evidence="1">
    <location>
        <begin position="5"/>
        <end position="135"/>
    </location>
</feature>
<dbReference type="GO" id="GO:0016758">
    <property type="term" value="F:hexosyltransferase activity"/>
    <property type="evidence" value="ECO:0007669"/>
    <property type="project" value="UniProtKB-ARBA"/>
</dbReference>
<evidence type="ECO:0000259" key="1">
    <source>
        <dbReference type="Pfam" id="PF00535"/>
    </source>
</evidence>
<dbReference type="RefSeq" id="WP_034705590.1">
    <property type="nucleotide sequence ID" value="NZ_JPRO01000011.1"/>
</dbReference>
<reference evidence="2 3" key="1">
    <citation type="submission" date="2014-07" db="EMBL/GenBank/DDBJ databases">
        <title>Genome of Chryseobacterium luteum DSM 18605.</title>
        <authorList>
            <person name="Stropko S.J."/>
            <person name="Pipes S.E."/>
            <person name="Newman J.D."/>
        </authorList>
    </citation>
    <scope>NUCLEOTIDE SEQUENCE [LARGE SCALE GENOMIC DNA]</scope>
    <source>
        <strain evidence="2 3">DSM 18605</strain>
    </source>
</reference>
<dbReference type="InterPro" id="IPR001173">
    <property type="entry name" value="Glyco_trans_2-like"/>
</dbReference>
<evidence type="ECO:0000313" key="2">
    <source>
        <dbReference type="EMBL" id="KFF02591.1"/>
    </source>
</evidence>
<dbReference type="Gene3D" id="3.90.550.10">
    <property type="entry name" value="Spore Coat Polysaccharide Biosynthesis Protein SpsA, Chain A"/>
    <property type="match status" value="1"/>
</dbReference>
<comment type="caution">
    <text evidence="2">The sequence shown here is derived from an EMBL/GenBank/DDBJ whole genome shotgun (WGS) entry which is preliminary data.</text>
</comment>
<organism evidence="2 3">
    <name type="scientific">Chryseobacterium luteum</name>
    <dbReference type="NCBI Taxonomy" id="421531"/>
    <lineage>
        <taxon>Bacteria</taxon>
        <taxon>Pseudomonadati</taxon>
        <taxon>Bacteroidota</taxon>
        <taxon>Flavobacteriia</taxon>
        <taxon>Flavobacteriales</taxon>
        <taxon>Weeksellaceae</taxon>
        <taxon>Chryseobacterium group</taxon>
        <taxon>Chryseobacterium</taxon>
    </lineage>
</organism>
<dbReference type="AlphaFoldDB" id="A0A085ZDS7"/>
<evidence type="ECO:0000313" key="3">
    <source>
        <dbReference type="Proteomes" id="UP000028703"/>
    </source>
</evidence>
<gene>
    <name evidence="2" type="ORF">IX38_13435</name>
</gene>
<protein>
    <recommendedName>
        <fullName evidence="1">Glycosyltransferase 2-like domain-containing protein</fullName>
    </recommendedName>
</protein>
<proteinExistence type="predicted"/>
<dbReference type="EMBL" id="JPRO01000011">
    <property type="protein sequence ID" value="KFF02591.1"/>
    <property type="molecule type" value="Genomic_DNA"/>
</dbReference>
<dbReference type="CDD" id="cd00761">
    <property type="entry name" value="Glyco_tranf_GTA_type"/>
    <property type="match status" value="1"/>
</dbReference>
<dbReference type="STRING" id="421531.IX38_13435"/>